<keyword evidence="4" id="KW-0812">Transmembrane</keyword>
<proteinExistence type="predicted"/>
<accession>A0ABQ4PV41</accession>
<dbReference type="Pfam" id="PF00535">
    <property type="entry name" value="Glycos_transf_2"/>
    <property type="match status" value="1"/>
</dbReference>
<keyword evidence="2 9" id="KW-0328">Glycosyltransferase</keyword>
<evidence type="ECO:0000256" key="1">
    <source>
        <dbReference type="ARBA" id="ARBA00022475"/>
    </source>
</evidence>
<dbReference type="RefSeq" id="WP_284359377.1">
    <property type="nucleotide sequence ID" value="NZ_BPFZ01000004.1"/>
</dbReference>
<protein>
    <submittedName>
        <fullName evidence="9">Dolichol-phosphate mannosyltransferase</fullName>
    </submittedName>
</protein>
<dbReference type="GO" id="GO:0016757">
    <property type="term" value="F:glycosyltransferase activity"/>
    <property type="evidence" value="ECO:0007669"/>
    <property type="project" value="UniProtKB-KW"/>
</dbReference>
<dbReference type="Gene3D" id="3.90.550.10">
    <property type="entry name" value="Spore Coat Polysaccharide Biosynthesis Protein SpsA, Chain A"/>
    <property type="match status" value="1"/>
</dbReference>
<feature type="domain" description="Glycosyltransferase 2-like" evidence="8">
    <location>
        <begin position="21"/>
        <end position="131"/>
    </location>
</feature>
<dbReference type="InterPro" id="IPR050256">
    <property type="entry name" value="Glycosyltransferase_2"/>
</dbReference>
<keyword evidence="3" id="KW-0808">Transferase</keyword>
<dbReference type="EMBL" id="BPFZ01000004">
    <property type="protein sequence ID" value="GIU66744.1"/>
    <property type="molecule type" value="Genomic_DNA"/>
</dbReference>
<keyword evidence="7" id="KW-0472">Membrane</keyword>
<gene>
    <name evidence="9" type="ORF">PsB1_0898</name>
</gene>
<reference evidence="9" key="1">
    <citation type="submission" date="2021-05" db="EMBL/GenBank/DDBJ databases">
        <authorList>
            <person name="Tanabe Y."/>
        </authorList>
    </citation>
    <scope>NUCLEOTIDE SEQUENCE</scope>
    <source>
        <strain evidence="9">BOTRYCO-1</strain>
    </source>
</reference>
<sequence>MSSEISPKSRSKSHPQPLDISVVVPVHNESGAVGDLVSEIAVALDGYAYEMIFVDDASKDDTHAKLITLKEKFPALRVLAHRKNAGQSRAIMSGVLAARAPVIGTLDGDGQNDPSDLPKLLRQLNRADAPGGLGFVSGRRVKRQDSQAKKIASSLANWVRQALLRDGADDSGCGIKVVRRELFVRLPYFDHMHRYMPALVMREGALAEYVVVNHRHRTTGASKYTNLGRLVAALSDLIGVIWLTSRRRDFGHVDES</sequence>
<evidence type="ECO:0000256" key="7">
    <source>
        <dbReference type="ARBA" id="ARBA00023136"/>
    </source>
</evidence>
<evidence type="ECO:0000256" key="6">
    <source>
        <dbReference type="ARBA" id="ARBA00022989"/>
    </source>
</evidence>
<evidence type="ECO:0000256" key="3">
    <source>
        <dbReference type="ARBA" id="ARBA00022679"/>
    </source>
</evidence>
<dbReference type="PANTHER" id="PTHR48090:SF3">
    <property type="entry name" value="UNDECAPRENYL-PHOSPHATE 4-DEOXY-4-FORMAMIDO-L-ARABINOSE TRANSFERASE"/>
    <property type="match status" value="1"/>
</dbReference>
<evidence type="ECO:0000256" key="2">
    <source>
        <dbReference type="ARBA" id="ARBA00022676"/>
    </source>
</evidence>
<keyword evidence="5" id="KW-0448">Lipopolysaccharide biosynthesis</keyword>
<dbReference type="PANTHER" id="PTHR48090">
    <property type="entry name" value="UNDECAPRENYL-PHOSPHATE 4-DEOXY-4-FORMAMIDO-L-ARABINOSE TRANSFERASE-RELATED"/>
    <property type="match status" value="1"/>
</dbReference>
<dbReference type="InterPro" id="IPR029044">
    <property type="entry name" value="Nucleotide-diphossugar_trans"/>
</dbReference>
<keyword evidence="10" id="KW-1185">Reference proteome</keyword>
<dbReference type="SUPFAM" id="SSF53448">
    <property type="entry name" value="Nucleotide-diphospho-sugar transferases"/>
    <property type="match status" value="1"/>
</dbReference>
<reference evidence="9" key="2">
    <citation type="journal article" date="2023" name="ISME Commun">
        <title>Characterization of a bloom-associated alphaproteobacterial lineage, 'Candidatus Phycosocius': insights into freshwater algal-bacterial interactions.</title>
        <authorList>
            <person name="Tanabe Y."/>
            <person name="Yamaguchi H."/>
            <person name="Yoshida M."/>
            <person name="Kai A."/>
            <person name="Okazaki Y."/>
        </authorList>
    </citation>
    <scope>NUCLEOTIDE SEQUENCE</scope>
    <source>
        <strain evidence="9">BOTRYCO-1</strain>
    </source>
</reference>
<evidence type="ECO:0000256" key="4">
    <source>
        <dbReference type="ARBA" id="ARBA00022692"/>
    </source>
</evidence>
<dbReference type="CDD" id="cd04179">
    <property type="entry name" value="DPM_DPG-synthase_like"/>
    <property type="match status" value="1"/>
</dbReference>
<evidence type="ECO:0000313" key="9">
    <source>
        <dbReference type="EMBL" id="GIU66744.1"/>
    </source>
</evidence>
<comment type="caution">
    <text evidence="9">The sequence shown here is derived from an EMBL/GenBank/DDBJ whole genome shotgun (WGS) entry which is preliminary data.</text>
</comment>
<organism evidence="9 10">
    <name type="scientific">Candidatus Phycosocius spiralis</name>
    <dbReference type="NCBI Taxonomy" id="2815099"/>
    <lineage>
        <taxon>Bacteria</taxon>
        <taxon>Pseudomonadati</taxon>
        <taxon>Pseudomonadota</taxon>
        <taxon>Alphaproteobacteria</taxon>
        <taxon>Caulobacterales</taxon>
        <taxon>Caulobacterales incertae sedis</taxon>
        <taxon>Candidatus Phycosocius</taxon>
    </lineage>
</organism>
<evidence type="ECO:0000313" key="10">
    <source>
        <dbReference type="Proteomes" id="UP001161064"/>
    </source>
</evidence>
<keyword evidence="1" id="KW-1003">Cell membrane</keyword>
<evidence type="ECO:0000256" key="5">
    <source>
        <dbReference type="ARBA" id="ARBA00022985"/>
    </source>
</evidence>
<dbReference type="InterPro" id="IPR001173">
    <property type="entry name" value="Glyco_trans_2-like"/>
</dbReference>
<name>A0ABQ4PV41_9PROT</name>
<dbReference type="Proteomes" id="UP001161064">
    <property type="component" value="Unassembled WGS sequence"/>
</dbReference>
<evidence type="ECO:0000259" key="8">
    <source>
        <dbReference type="Pfam" id="PF00535"/>
    </source>
</evidence>
<keyword evidence="6" id="KW-1133">Transmembrane helix</keyword>